<keyword evidence="4 6" id="KW-0862">Zinc</keyword>
<dbReference type="PANTHER" id="PTHR31669:SF281">
    <property type="entry name" value="PROTEIN FAR1-RELATED SEQUENCE"/>
    <property type="match status" value="1"/>
</dbReference>
<dbReference type="PANTHER" id="PTHR31669">
    <property type="entry name" value="PROTEIN FAR1-RELATED SEQUENCE 10-RELATED"/>
    <property type="match status" value="1"/>
</dbReference>
<keyword evidence="9" id="KW-1185">Reference proteome</keyword>
<dbReference type="AlphaFoldDB" id="A0A8B8M481"/>
<evidence type="ECO:0000256" key="5">
    <source>
        <dbReference type="PROSITE-ProRule" id="PRU00325"/>
    </source>
</evidence>
<reference evidence="9" key="1">
    <citation type="journal article" date="2019" name="Toxins">
        <title>Detection of Abrin-Like and Prepropulchellin-Like Toxin Genes and Transcripts Using Whole Genome Sequencing and Full-Length Transcript Sequencing of Abrus precatorius.</title>
        <authorList>
            <person name="Hovde B.T."/>
            <person name="Daligault H.E."/>
            <person name="Hanschen E.R."/>
            <person name="Kunde Y.A."/>
            <person name="Johnson M.B."/>
            <person name="Starkenburg S.R."/>
            <person name="Johnson S.L."/>
        </authorList>
    </citation>
    <scope>NUCLEOTIDE SEQUENCE [LARGE SCALE GENOMIC DNA]</scope>
</reference>
<organism evidence="9 10">
    <name type="scientific">Abrus precatorius</name>
    <name type="common">Indian licorice</name>
    <name type="synonym">Glycine abrus</name>
    <dbReference type="NCBI Taxonomy" id="3816"/>
    <lineage>
        <taxon>Eukaryota</taxon>
        <taxon>Viridiplantae</taxon>
        <taxon>Streptophyta</taxon>
        <taxon>Embryophyta</taxon>
        <taxon>Tracheophyta</taxon>
        <taxon>Spermatophyta</taxon>
        <taxon>Magnoliopsida</taxon>
        <taxon>eudicotyledons</taxon>
        <taxon>Gunneridae</taxon>
        <taxon>Pentapetalae</taxon>
        <taxon>rosids</taxon>
        <taxon>fabids</taxon>
        <taxon>Fabales</taxon>
        <taxon>Fabaceae</taxon>
        <taxon>Papilionoideae</taxon>
        <taxon>50 kb inversion clade</taxon>
        <taxon>NPAAA clade</taxon>
        <taxon>indigoferoid/millettioid clade</taxon>
        <taxon>Abreae</taxon>
        <taxon>Abrus</taxon>
    </lineage>
</organism>
<keyword evidence="3 5" id="KW-0863">Zinc-finger</keyword>
<evidence type="ECO:0000313" key="9">
    <source>
        <dbReference type="Proteomes" id="UP000694853"/>
    </source>
</evidence>
<gene>
    <name evidence="10" type="primary">LOC113870126</name>
</gene>
<feature type="region of interest" description="Disordered" evidence="7">
    <location>
        <begin position="229"/>
        <end position="249"/>
    </location>
</feature>
<evidence type="ECO:0000256" key="7">
    <source>
        <dbReference type="SAM" id="MobiDB-lite"/>
    </source>
</evidence>
<evidence type="ECO:0000256" key="2">
    <source>
        <dbReference type="ARBA" id="ARBA00022723"/>
    </source>
</evidence>
<protein>
    <recommendedName>
        <fullName evidence="6">Protein FAR1-RELATED SEQUENCE</fullName>
    </recommendedName>
</protein>
<dbReference type="GO" id="GO:0008270">
    <property type="term" value="F:zinc ion binding"/>
    <property type="evidence" value="ECO:0007669"/>
    <property type="project" value="UniProtKB-UniRule"/>
</dbReference>
<proteinExistence type="inferred from homology"/>
<comment type="similarity">
    <text evidence="1 6">Belongs to the FHY3/FAR1 family.</text>
</comment>
<reference evidence="10" key="2">
    <citation type="submission" date="2025-08" db="UniProtKB">
        <authorList>
            <consortium name="RefSeq"/>
        </authorList>
    </citation>
    <scope>IDENTIFICATION</scope>
    <source>
        <tissue evidence="10">Young leaves</tissue>
    </source>
</reference>
<dbReference type="SMART" id="SM00575">
    <property type="entry name" value="ZnF_PMZ"/>
    <property type="match status" value="1"/>
</dbReference>
<evidence type="ECO:0000256" key="1">
    <source>
        <dbReference type="ARBA" id="ARBA00005889"/>
    </source>
</evidence>
<dbReference type="OrthoDB" id="1672286at2759"/>
<dbReference type="Proteomes" id="UP000694853">
    <property type="component" value="Unplaced"/>
</dbReference>
<evidence type="ECO:0000256" key="6">
    <source>
        <dbReference type="RuleBase" id="RU367018"/>
    </source>
</evidence>
<dbReference type="InterPro" id="IPR031052">
    <property type="entry name" value="FHY3/FAR1"/>
</dbReference>
<evidence type="ECO:0000313" key="10">
    <source>
        <dbReference type="RefSeq" id="XP_027362527.1"/>
    </source>
</evidence>
<keyword evidence="2 6" id="KW-0479">Metal-binding</keyword>
<comment type="subcellular location">
    <subcellularLocation>
        <location evidence="6">Nucleus</location>
    </subcellularLocation>
</comment>
<dbReference type="PROSITE" id="PS50966">
    <property type="entry name" value="ZF_SWIM"/>
    <property type="match status" value="1"/>
</dbReference>
<sequence length="326" mass="37885">MKPGIGIKQFFAHFERVVEDKRYNELKHEYDSRHKLPMLRYEVSPILIQMAKVYTHTIFNLFQHQFAQFLACSISQRIETPSLIEYVITKVHQQRSWTVTFEPSSSTIYCSCKKFEIFGILCCHALKVFETNDVKIILDKYILKRWTTHGRSGIIHNVKGTEVEGDPKLSTTRQYRHLASKMIRLACDVSTSEEYCQLVDDNINNLISKITKLRLQTNSLTDKDKDDAQMLANNNGTQPKGFKLRPSTKRKGNKRFKSWVKLQANRKKSRTPILDQSASQEYQPIVCDPVEVHCSAPPTYDPPHTLLKFHKFVESNFQLNFTLSNH</sequence>
<dbReference type="GeneID" id="113870126"/>
<dbReference type="KEGG" id="aprc:113870126"/>
<evidence type="ECO:0000256" key="4">
    <source>
        <dbReference type="ARBA" id="ARBA00022833"/>
    </source>
</evidence>
<dbReference type="GO" id="GO:0005634">
    <property type="term" value="C:nucleus"/>
    <property type="evidence" value="ECO:0007669"/>
    <property type="project" value="UniProtKB-SubCell"/>
</dbReference>
<evidence type="ECO:0000259" key="8">
    <source>
        <dbReference type="PROSITE" id="PS50966"/>
    </source>
</evidence>
<feature type="domain" description="SWIM-type" evidence="8">
    <location>
        <begin position="97"/>
        <end position="133"/>
    </location>
</feature>
<dbReference type="Pfam" id="PF04434">
    <property type="entry name" value="SWIM"/>
    <property type="match status" value="1"/>
</dbReference>
<dbReference type="GO" id="GO:0006355">
    <property type="term" value="P:regulation of DNA-templated transcription"/>
    <property type="evidence" value="ECO:0007669"/>
    <property type="project" value="UniProtKB-UniRule"/>
</dbReference>
<comment type="function">
    <text evidence="6">Putative transcription activator involved in regulating light control of development.</text>
</comment>
<dbReference type="InterPro" id="IPR006564">
    <property type="entry name" value="Znf_PMZ"/>
</dbReference>
<keyword evidence="6" id="KW-0539">Nucleus</keyword>
<evidence type="ECO:0000256" key="3">
    <source>
        <dbReference type="ARBA" id="ARBA00022771"/>
    </source>
</evidence>
<dbReference type="RefSeq" id="XP_027362527.1">
    <property type="nucleotide sequence ID" value="XM_027506726.1"/>
</dbReference>
<dbReference type="InterPro" id="IPR007527">
    <property type="entry name" value="Znf_SWIM"/>
</dbReference>
<name>A0A8B8M481_ABRPR</name>
<accession>A0A8B8M481</accession>